<dbReference type="Proteomes" id="UP000235145">
    <property type="component" value="Unassembled WGS sequence"/>
</dbReference>
<organism evidence="9 10">
    <name type="scientific">Lactuca sativa</name>
    <name type="common">Garden lettuce</name>
    <dbReference type="NCBI Taxonomy" id="4236"/>
    <lineage>
        <taxon>Eukaryota</taxon>
        <taxon>Viridiplantae</taxon>
        <taxon>Streptophyta</taxon>
        <taxon>Embryophyta</taxon>
        <taxon>Tracheophyta</taxon>
        <taxon>Spermatophyta</taxon>
        <taxon>Magnoliopsida</taxon>
        <taxon>eudicotyledons</taxon>
        <taxon>Gunneridae</taxon>
        <taxon>Pentapetalae</taxon>
        <taxon>asterids</taxon>
        <taxon>campanulids</taxon>
        <taxon>Asterales</taxon>
        <taxon>Asteraceae</taxon>
        <taxon>Cichorioideae</taxon>
        <taxon>Cichorieae</taxon>
        <taxon>Lactucinae</taxon>
        <taxon>Lactuca</taxon>
    </lineage>
</organism>
<feature type="domain" description="AP2/ERF" evidence="8">
    <location>
        <begin position="131"/>
        <end position="188"/>
    </location>
</feature>
<accession>A0A9R1XAX0</accession>
<evidence type="ECO:0000256" key="3">
    <source>
        <dbReference type="ARBA" id="ARBA00023015"/>
    </source>
</evidence>
<dbReference type="PROSITE" id="PS51032">
    <property type="entry name" value="AP2_ERF"/>
    <property type="match status" value="1"/>
</dbReference>
<dbReference type="AlphaFoldDB" id="A0A9R1XAX0"/>
<evidence type="ECO:0000313" key="9">
    <source>
        <dbReference type="EMBL" id="KAJ0201827.1"/>
    </source>
</evidence>
<evidence type="ECO:0000256" key="1">
    <source>
        <dbReference type="ARBA" id="ARBA00004123"/>
    </source>
</evidence>
<dbReference type="Pfam" id="PF00847">
    <property type="entry name" value="AP2"/>
    <property type="match status" value="1"/>
</dbReference>
<dbReference type="GO" id="GO:0006952">
    <property type="term" value="P:defense response"/>
    <property type="evidence" value="ECO:0007669"/>
    <property type="project" value="UniProtKB-KW"/>
</dbReference>
<keyword evidence="4" id="KW-0238">DNA-binding</keyword>
<dbReference type="InterPro" id="IPR036955">
    <property type="entry name" value="AP2/ERF_dom_sf"/>
</dbReference>
<keyword evidence="6" id="KW-0539">Nucleus</keyword>
<dbReference type="GO" id="GO:0005634">
    <property type="term" value="C:nucleus"/>
    <property type="evidence" value="ECO:0000318"/>
    <property type="project" value="GO_Central"/>
</dbReference>
<dbReference type="PANTHER" id="PTHR31194">
    <property type="entry name" value="SHN SHINE , DNA BINDING / TRANSCRIPTION FACTOR"/>
    <property type="match status" value="1"/>
</dbReference>
<dbReference type="EMBL" id="NBSK02000006">
    <property type="protein sequence ID" value="KAJ0201827.1"/>
    <property type="molecule type" value="Genomic_DNA"/>
</dbReference>
<dbReference type="InterPro" id="IPR016177">
    <property type="entry name" value="DNA-bd_dom_sf"/>
</dbReference>
<comment type="caution">
    <text evidence="9">The sequence shown here is derived from an EMBL/GenBank/DDBJ whole genome shotgun (WGS) entry which is preliminary data.</text>
</comment>
<gene>
    <name evidence="9" type="ORF">LSAT_V11C600302410</name>
</gene>
<proteinExistence type="predicted"/>
<evidence type="ECO:0000256" key="7">
    <source>
        <dbReference type="SAM" id="MobiDB-lite"/>
    </source>
</evidence>
<name>A0A9R1XAX0_LACSA</name>
<dbReference type="InterPro" id="IPR050913">
    <property type="entry name" value="AP2/ERF_ERF"/>
</dbReference>
<dbReference type="GO" id="GO:0003700">
    <property type="term" value="F:DNA-binding transcription factor activity"/>
    <property type="evidence" value="ECO:0000318"/>
    <property type="project" value="GO_Central"/>
</dbReference>
<keyword evidence="2" id="KW-0611">Plant defense</keyword>
<dbReference type="CDD" id="cd00018">
    <property type="entry name" value="AP2"/>
    <property type="match status" value="1"/>
</dbReference>
<protein>
    <recommendedName>
        <fullName evidence="8">AP2/ERF domain-containing protein</fullName>
    </recommendedName>
</protein>
<feature type="compositionally biased region" description="Low complexity" evidence="7">
    <location>
        <begin position="231"/>
        <end position="241"/>
    </location>
</feature>
<dbReference type="Gene3D" id="3.30.730.10">
    <property type="entry name" value="AP2/ERF domain"/>
    <property type="match status" value="1"/>
</dbReference>
<keyword evidence="3" id="KW-0805">Transcription regulation</keyword>
<feature type="region of interest" description="Disordered" evidence="7">
    <location>
        <begin position="88"/>
        <end position="115"/>
    </location>
</feature>
<keyword evidence="5" id="KW-0804">Transcription</keyword>
<sequence>MGKPEKFDCVKLTEHKTRTTMVTKSLVTSVGEKSTNRETNAISTGPRVVRISVTDAYATDSSGDEGGECDGRRRVRKFVNEVTIETRSREDLRNGNGNKSVSRTASSRRKKVVGKVNSTAEKRLKVNTGKRFRGVRQRPWGKWAAEIRDPMRRVRLWLGTYDTAEEAAMVYDHAAIQLRGPDALTNFTVPPPATLQLPEKKPSPVTSDYNSGDDSHNNKATSPKSVLRFASPSTDDSTTESTHNDAGNEASDTTKDDDASALEKFSGFHAFDAPLSTSDLFDFPDIIPGIFDPTSLSGTPFQDSDPVNMFIDSAIDVGFGAWPADDYFNDFGDIFGSDPLVSL</sequence>
<dbReference type="SUPFAM" id="SSF54171">
    <property type="entry name" value="DNA-binding domain"/>
    <property type="match status" value="1"/>
</dbReference>
<dbReference type="SMART" id="SM00380">
    <property type="entry name" value="AP2"/>
    <property type="match status" value="1"/>
</dbReference>
<dbReference type="PRINTS" id="PR00367">
    <property type="entry name" value="ETHRSPELEMNT"/>
</dbReference>
<comment type="subcellular location">
    <subcellularLocation>
        <location evidence="1">Nucleus</location>
    </subcellularLocation>
</comment>
<dbReference type="FunFam" id="3.30.730.10:FF:000001">
    <property type="entry name" value="Ethylene-responsive transcription factor 2"/>
    <property type="match status" value="1"/>
</dbReference>
<evidence type="ECO:0000256" key="5">
    <source>
        <dbReference type="ARBA" id="ARBA00023163"/>
    </source>
</evidence>
<evidence type="ECO:0000259" key="8">
    <source>
        <dbReference type="PROSITE" id="PS51032"/>
    </source>
</evidence>
<evidence type="ECO:0000256" key="4">
    <source>
        <dbReference type="ARBA" id="ARBA00023125"/>
    </source>
</evidence>
<evidence type="ECO:0000256" key="2">
    <source>
        <dbReference type="ARBA" id="ARBA00022821"/>
    </source>
</evidence>
<feature type="region of interest" description="Disordered" evidence="7">
    <location>
        <begin position="187"/>
        <end position="258"/>
    </location>
</feature>
<dbReference type="GO" id="GO:0000976">
    <property type="term" value="F:transcription cis-regulatory region binding"/>
    <property type="evidence" value="ECO:0000318"/>
    <property type="project" value="GO_Central"/>
</dbReference>
<reference evidence="9 10" key="1">
    <citation type="journal article" date="2017" name="Nat. Commun.">
        <title>Genome assembly with in vitro proximity ligation data and whole-genome triplication in lettuce.</title>
        <authorList>
            <person name="Reyes-Chin-Wo S."/>
            <person name="Wang Z."/>
            <person name="Yang X."/>
            <person name="Kozik A."/>
            <person name="Arikit S."/>
            <person name="Song C."/>
            <person name="Xia L."/>
            <person name="Froenicke L."/>
            <person name="Lavelle D.O."/>
            <person name="Truco M.J."/>
            <person name="Xia R."/>
            <person name="Zhu S."/>
            <person name="Xu C."/>
            <person name="Xu H."/>
            <person name="Xu X."/>
            <person name="Cox K."/>
            <person name="Korf I."/>
            <person name="Meyers B.C."/>
            <person name="Michelmore R.W."/>
        </authorList>
    </citation>
    <scope>NUCLEOTIDE SEQUENCE [LARGE SCALE GENOMIC DNA]</scope>
    <source>
        <strain evidence="10">cv. Salinas</strain>
        <tissue evidence="9">Seedlings</tissue>
    </source>
</reference>
<dbReference type="OrthoDB" id="777519at2759"/>
<feature type="compositionally biased region" description="Polar residues" evidence="7">
    <location>
        <begin position="95"/>
        <end position="105"/>
    </location>
</feature>
<keyword evidence="10" id="KW-1185">Reference proteome</keyword>
<dbReference type="InterPro" id="IPR001471">
    <property type="entry name" value="AP2/ERF_dom"/>
</dbReference>
<feature type="compositionally biased region" description="Polar residues" evidence="7">
    <location>
        <begin position="204"/>
        <end position="224"/>
    </location>
</feature>
<evidence type="ECO:0000256" key="6">
    <source>
        <dbReference type="ARBA" id="ARBA00023242"/>
    </source>
</evidence>
<dbReference type="Gramene" id="rna-gnl|WGS:NBSK|LSAT_6X11860_mrna">
    <property type="protein sequence ID" value="cds-PLY80594.1"/>
    <property type="gene ID" value="gene-LSAT_6X11860"/>
</dbReference>
<dbReference type="PANTHER" id="PTHR31194:SF215">
    <property type="entry name" value="TRANSCRIPTION FACTOR AP2-EREBP FAMILY"/>
    <property type="match status" value="1"/>
</dbReference>
<evidence type="ECO:0000313" key="10">
    <source>
        <dbReference type="Proteomes" id="UP000235145"/>
    </source>
</evidence>